<evidence type="ECO:0000313" key="1">
    <source>
        <dbReference type="EMBL" id="KAJ8685729.1"/>
    </source>
</evidence>
<organism evidence="1 2">
    <name type="scientific">Eretmocerus hayati</name>
    <dbReference type="NCBI Taxonomy" id="131215"/>
    <lineage>
        <taxon>Eukaryota</taxon>
        <taxon>Metazoa</taxon>
        <taxon>Ecdysozoa</taxon>
        <taxon>Arthropoda</taxon>
        <taxon>Hexapoda</taxon>
        <taxon>Insecta</taxon>
        <taxon>Pterygota</taxon>
        <taxon>Neoptera</taxon>
        <taxon>Endopterygota</taxon>
        <taxon>Hymenoptera</taxon>
        <taxon>Apocrita</taxon>
        <taxon>Proctotrupomorpha</taxon>
        <taxon>Chalcidoidea</taxon>
        <taxon>Aphelinidae</taxon>
        <taxon>Aphelininae</taxon>
        <taxon>Eretmocerus</taxon>
    </lineage>
</organism>
<evidence type="ECO:0000313" key="2">
    <source>
        <dbReference type="Proteomes" id="UP001239111"/>
    </source>
</evidence>
<comment type="caution">
    <text evidence="1">The sequence shown here is derived from an EMBL/GenBank/DDBJ whole genome shotgun (WGS) entry which is preliminary data.</text>
</comment>
<dbReference type="EMBL" id="CM056741">
    <property type="protein sequence ID" value="KAJ8685729.1"/>
    <property type="molecule type" value="Genomic_DNA"/>
</dbReference>
<protein>
    <submittedName>
        <fullName evidence="1">Uncharacterized protein</fullName>
    </submittedName>
</protein>
<dbReference type="Proteomes" id="UP001239111">
    <property type="component" value="Chromosome 1"/>
</dbReference>
<name>A0ACC2PSY9_9HYME</name>
<keyword evidence="2" id="KW-1185">Reference proteome</keyword>
<gene>
    <name evidence="1" type="ORF">QAD02_021522</name>
</gene>
<accession>A0ACC2PSY9</accession>
<reference evidence="1" key="1">
    <citation type="submission" date="2023-04" db="EMBL/GenBank/DDBJ databases">
        <title>A chromosome-level genome assembly of the parasitoid wasp Eretmocerus hayati.</title>
        <authorList>
            <person name="Zhong Y."/>
            <person name="Liu S."/>
            <person name="Liu Y."/>
        </authorList>
    </citation>
    <scope>NUCLEOTIDE SEQUENCE</scope>
    <source>
        <strain evidence="1">ZJU_SS_LIU_2023</strain>
    </source>
</reference>
<sequence length="173" mass="19537">MARSKKRTDDPPDSERLNLGKQMNELISRDPRYLPIAKLVLGLSFAGLIERLNQEGLSDRGTRLTLHNRLIRHPVVYDDHHRQYTEYNNDDDQRVLWSNRVTGANATHASRWSDGSGGGIPLDMSRDTVRLLGERDGTSPFDGRMDLPTHLASGDAFSDSPTSPDPRNPRLRH</sequence>
<proteinExistence type="predicted"/>